<proteinExistence type="predicted"/>
<reference evidence="1 2" key="1">
    <citation type="submission" date="2016-06" db="EMBL/GenBank/DDBJ databases">
        <title>Evolution of pathogenesis and genome organization in the Tremellales.</title>
        <authorList>
            <person name="Cuomo C."/>
            <person name="Litvintseva A."/>
            <person name="Heitman J."/>
            <person name="Chen Y."/>
            <person name="Sun S."/>
            <person name="Springer D."/>
            <person name="Dromer F."/>
            <person name="Young S."/>
            <person name="Zeng Q."/>
            <person name="Chapman S."/>
            <person name="Gujja S."/>
            <person name="Saif S."/>
            <person name="Birren B."/>
        </authorList>
    </citation>
    <scope>NUCLEOTIDE SEQUENCE [LARGE SCALE GENOMIC DNA]</scope>
    <source>
        <strain evidence="1 2">CBS 7118</strain>
    </source>
</reference>
<sequence length="95" mass="10878">MDHEAMESAVRAAEREEKLAFSEYPWSDSAEDLSKQQPDVEKMVPMMEDVDDVNERIQPYDAVRDDLELNWTLIISIISPSSKSYVLVVDLFIVG</sequence>
<dbReference type="RefSeq" id="XP_019030440.1">
    <property type="nucleotide sequence ID" value="XM_019177689.1"/>
</dbReference>
<protein>
    <submittedName>
        <fullName evidence="1">Uncharacterized protein</fullName>
    </submittedName>
</protein>
<organism evidence="1 2">
    <name type="scientific">Cryptococcus wingfieldii CBS 7118</name>
    <dbReference type="NCBI Taxonomy" id="1295528"/>
    <lineage>
        <taxon>Eukaryota</taxon>
        <taxon>Fungi</taxon>
        <taxon>Dikarya</taxon>
        <taxon>Basidiomycota</taxon>
        <taxon>Agaricomycotina</taxon>
        <taxon>Tremellomycetes</taxon>
        <taxon>Tremellales</taxon>
        <taxon>Cryptococcaceae</taxon>
        <taxon>Cryptococcus</taxon>
    </lineage>
</organism>
<evidence type="ECO:0000313" key="2">
    <source>
        <dbReference type="Proteomes" id="UP000094819"/>
    </source>
</evidence>
<comment type="caution">
    <text evidence="1">The sequence shown here is derived from an EMBL/GenBank/DDBJ whole genome shotgun (WGS) entry which is preliminary data.</text>
</comment>
<keyword evidence="2" id="KW-1185">Reference proteome</keyword>
<dbReference type="Proteomes" id="UP000094819">
    <property type="component" value="Unassembled WGS sequence"/>
</dbReference>
<evidence type="ECO:0000313" key="1">
    <source>
        <dbReference type="EMBL" id="ODN92813.1"/>
    </source>
</evidence>
<gene>
    <name evidence="1" type="ORF">L198_05609</name>
</gene>
<name>A0A1E3IW20_9TREE</name>
<dbReference type="GeneID" id="30194822"/>
<dbReference type="AlphaFoldDB" id="A0A1E3IW20"/>
<accession>A0A1E3IW20</accession>
<dbReference type="EMBL" id="AWGH01000017">
    <property type="protein sequence ID" value="ODN92813.1"/>
    <property type="molecule type" value="Genomic_DNA"/>
</dbReference>